<dbReference type="EMBL" id="JBBNAG010000001">
    <property type="protein sequence ID" value="KAK9167857.1"/>
    <property type="molecule type" value="Genomic_DNA"/>
</dbReference>
<proteinExistence type="predicted"/>
<protein>
    <recommendedName>
        <fullName evidence="1">Retrotransposon Copia-like N-terminal domain-containing protein</fullName>
    </recommendedName>
</protein>
<comment type="caution">
    <text evidence="2">The sequence shown here is derived from an EMBL/GenBank/DDBJ whole genome shotgun (WGS) entry which is preliminary data.</text>
</comment>
<dbReference type="Proteomes" id="UP001419268">
    <property type="component" value="Unassembled WGS sequence"/>
</dbReference>
<gene>
    <name evidence="2" type="ORF">Scep_003048</name>
</gene>
<name>A0AAP0Q4W8_9MAGN</name>
<organism evidence="2 3">
    <name type="scientific">Stephania cephalantha</name>
    <dbReference type="NCBI Taxonomy" id="152367"/>
    <lineage>
        <taxon>Eukaryota</taxon>
        <taxon>Viridiplantae</taxon>
        <taxon>Streptophyta</taxon>
        <taxon>Embryophyta</taxon>
        <taxon>Tracheophyta</taxon>
        <taxon>Spermatophyta</taxon>
        <taxon>Magnoliopsida</taxon>
        <taxon>Ranunculales</taxon>
        <taxon>Menispermaceae</taxon>
        <taxon>Menispermoideae</taxon>
        <taxon>Cissampelideae</taxon>
        <taxon>Stephania</taxon>
    </lineage>
</organism>
<keyword evidence="3" id="KW-1185">Reference proteome</keyword>
<dbReference type="PANTHER" id="PTHR37610:SF40">
    <property type="entry name" value="OS01G0909600 PROTEIN"/>
    <property type="match status" value="1"/>
</dbReference>
<evidence type="ECO:0000259" key="1">
    <source>
        <dbReference type="Pfam" id="PF14244"/>
    </source>
</evidence>
<dbReference type="AlphaFoldDB" id="A0AAP0Q4W8"/>
<evidence type="ECO:0000313" key="2">
    <source>
        <dbReference type="EMBL" id="KAK9167857.1"/>
    </source>
</evidence>
<dbReference type="Pfam" id="PF14244">
    <property type="entry name" value="Retrotran_gag_3"/>
    <property type="match status" value="1"/>
</dbReference>
<evidence type="ECO:0000313" key="3">
    <source>
        <dbReference type="Proteomes" id="UP001419268"/>
    </source>
</evidence>
<reference evidence="2 3" key="1">
    <citation type="submission" date="2024-01" db="EMBL/GenBank/DDBJ databases">
        <title>Genome assemblies of Stephania.</title>
        <authorList>
            <person name="Yang L."/>
        </authorList>
    </citation>
    <scope>NUCLEOTIDE SEQUENCE [LARGE SCALE GENOMIC DNA]</scope>
    <source>
        <strain evidence="2">JXDWG</strain>
        <tissue evidence="2">Leaf</tissue>
    </source>
</reference>
<accession>A0AAP0Q4W8</accession>
<dbReference type="InterPro" id="IPR029472">
    <property type="entry name" value="Copia-like_N"/>
</dbReference>
<feature type="domain" description="Retrotransposon Copia-like N-terminal" evidence="1">
    <location>
        <begin position="31"/>
        <end position="74"/>
    </location>
</feature>
<sequence length="325" mass="36618">MANASRFGSSSSGNVTDQDGVNVKSPYHLQNSDHPGMVLVSNSLTGFNYISYSRAMTIALGAKTKLGFADGSCLKQADEDPLLKRWIKVDYMVTSWILNSISKEIVEVFLYISSSYTLWQELQERYGECNGPLLYQFKREICSINQGGLTISIYYTKLKKLWDEVVCLAPIPTCKCGASSKIVVLDSNDKLMQFLMGLNDIYDHVRNQILVMDPFPTVNKAYSMILRVKKQKEVNVSFSSGLENAMMLKYIPNKSAGTSGKGTFRKNVNKDDSFCEYCKAKRHTKDTCFKLHGITYWYKKGIEKRSNGDNMKSFANMLDSPLDVS</sequence>
<dbReference type="PANTHER" id="PTHR37610">
    <property type="entry name" value="CCHC-TYPE DOMAIN-CONTAINING PROTEIN"/>
    <property type="match status" value="1"/>
</dbReference>